<evidence type="ECO:0000313" key="2">
    <source>
        <dbReference type="EMBL" id="KIM50758.1"/>
    </source>
</evidence>
<dbReference type="OrthoDB" id="3225650at2759"/>
<protein>
    <submittedName>
        <fullName evidence="2">Uncharacterized protein</fullName>
    </submittedName>
</protein>
<proteinExistence type="predicted"/>
<organism evidence="2 3">
    <name type="scientific">Scleroderma citrinum Foug A</name>
    <dbReference type="NCBI Taxonomy" id="1036808"/>
    <lineage>
        <taxon>Eukaryota</taxon>
        <taxon>Fungi</taxon>
        <taxon>Dikarya</taxon>
        <taxon>Basidiomycota</taxon>
        <taxon>Agaricomycotina</taxon>
        <taxon>Agaricomycetes</taxon>
        <taxon>Agaricomycetidae</taxon>
        <taxon>Boletales</taxon>
        <taxon>Sclerodermatineae</taxon>
        <taxon>Sclerodermataceae</taxon>
        <taxon>Scleroderma</taxon>
    </lineage>
</organism>
<dbReference type="AlphaFoldDB" id="A0A0C2YLX6"/>
<feature type="compositionally biased region" description="Basic residues" evidence="1">
    <location>
        <begin position="172"/>
        <end position="181"/>
    </location>
</feature>
<keyword evidence="3" id="KW-1185">Reference proteome</keyword>
<sequence>MDQEASTMLPSWATTLAIVSVFDPELKYACSFFRGAAIILETTPTPRTTCPKAIQHLNYSIPFDNCCPPSFNGAQNETFEALVDLLATDGTDYVPSTSSVPRDDTILNDSETHLEDLILQRFIPCLRYPHNPASFTPREMDNQRWLIAAMKHLNVHDKGKPFESMAMNCKRWSPKVRKRKGGQKESAGNSRSRATQIAAAGEEPGPSCMRQTVIALVDIAVEPQVVNMEDPNRHSKPKSSGGVVAEVAQLSEEEPKQVIVPTLNIRPSHLLAQEEISEMDASLAPIYSGGDVAVLRARLELWERMTDRPLLWSTPTESLDLQCGLFITGIASISSIYIKSLDDLRTRVMAYIHPRMLHSDNSPFDSVVPIFAFFILGVLAARMIRRCHLANSPGRFVRFRAHVDDPVASMIPMAVLRYNERRAQRHAVADGHHETISSLSFQTISAPLR</sequence>
<gene>
    <name evidence="2" type="ORF">SCLCIDRAFT_34009</name>
</gene>
<reference evidence="2 3" key="1">
    <citation type="submission" date="2014-04" db="EMBL/GenBank/DDBJ databases">
        <authorList>
            <consortium name="DOE Joint Genome Institute"/>
            <person name="Kuo A."/>
            <person name="Kohler A."/>
            <person name="Nagy L.G."/>
            <person name="Floudas D."/>
            <person name="Copeland A."/>
            <person name="Barry K.W."/>
            <person name="Cichocki N."/>
            <person name="Veneault-Fourrey C."/>
            <person name="LaButti K."/>
            <person name="Lindquist E.A."/>
            <person name="Lipzen A."/>
            <person name="Lundell T."/>
            <person name="Morin E."/>
            <person name="Murat C."/>
            <person name="Sun H."/>
            <person name="Tunlid A."/>
            <person name="Henrissat B."/>
            <person name="Grigoriev I.V."/>
            <person name="Hibbett D.S."/>
            <person name="Martin F."/>
            <person name="Nordberg H.P."/>
            <person name="Cantor M.N."/>
            <person name="Hua S.X."/>
        </authorList>
    </citation>
    <scope>NUCLEOTIDE SEQUENCE [LARGE SCALE GENOMIC DNA]</scope>
    <source>
        <strain evidence="2 3">Foug A</strain>
    </source>
</reference>
<feature type="region of interest" description="Disordered" evidence="1">
    <location>
        <begin position="172"/>
        <end position="205"/>
    </location>
</feature>
<feature type="compositionally biased region" description="Polar residues" evidence="1">
    <location>
        <begin position="186"/>
        <end position="195"/>
    </location>
</feature>
<dbReference type="InParanoid" id="A0A0C2YLX6"/>
<dbReference type="Proteomes" id="UP000053989">
    <property type="component" value="Unassembled WGS sequence"/>
</dbReference>
<reference evidence="3" key="2">
    <citation type="submission" date="2015-01" db="EMBL/GenBank/DDBJ databases">
        <title>Evolutionary Origins and Diversification of the Mycorrhizal Mutualists.</title>
        <authorList>
            <consortium name="DOE Joint Genome Institute"/>
            <consortium name="Mycorrhizal Genomics Consortium"/>
            <person name="Kohler A."/>
            <person name="Kuo A."/>
            <person name="Nagy L.G."/>
            <person name="Floudas D."/>
            <person name="Copeland A."/>
            <person name="Barry K.W."/>
            <person name="Cichocki N."/>
            <person name="Veneault-Fourrey C."/>
            <person name="LaButti K."/>
            <person name="Lindquist E.A."/>
            <person name="Lipzen A."/>
            <person name="Lundell T."/>
            <person name="Morin E."/>
            <person name="Murat C."/>
            <person name="Riley R."/>
            <person name="Ohm R."/>
            <person name="Sun H."/>
            <person name="Tunlid A."/>
            <person name="Henrissat B."/>
            <person name="Grigoriev I.V."/>
            <person name="Hibbett D.S."/>
            <person name="Martin F."/>
        </authorList>
    </citation>
    <scope>NUCLEOTIDE SEQUENCE [LARGE SCALE GENOMIC DNA]</scope>
    <source>
        <strain evidence="3">Foug A</strain>
    </source>
</reference>
<name>A0A0C2YLX6_9AGAM</name>
<evidence type="ECO:0000313" key="3">
    <source>
        <dbReference type="Proteomes" id="UP000053989"/>
    </source>
</evidence>
<accession>A0A0C2YLX6</accession>
<evidence type="ECO:0000256" key="1">
    <source>
        <dbReference type="SAM" id="MobiDB-lite"/>
    </source>
</evidence>
<dbReference type="HOGENOM" id="CLU_609973_0_0_1"/>
<dbReference type="EMBL" id="KN822334">
    <property type="protein sequence ID" value="KIM50758.1"/>
    <property type="molecule type" value="Genomic_DNA"/>
</dbReference>